<sequence>MNPVNFYDVDESLHTSIPPYARLMFYIFIIAYFCRGRRAPAVGLREPQNLAQLNVTSFISPILLNPHSRCPLLRITPQELSPLLRQASLGNGLSILSGDIGNTGNAFVGHRPSSAINRSRSSSRAMDAYPPDYVDHNLPLILLSGLGSDPEANSQDGITPDDGVEYPHLREGGVEIFSDFPLLTDSTAERVLNALLSQDATHRPWNARAGDVGYKIKRVGRTYTLPPRKGPVLPRSPLSSNVSGAPSNTAASPIVLHSPISPLTPSSPTFPDGIMTPQWVTKHQALIPSAFINFFPFTTDTNMASLGDNQLKIEINSLRKKWAASGYKTRFIVALLCDDGPLPEDANDRIAGIRMATNLDTKSIFVVQPEPSQLDISEFIKALFANLRGPSVEYYRDLSKHARRKKNRGTIPPPTAPPTSGTSQTLPLQGWNVRYDFKLGVFAEFRQEMDAACRSYEAAYEGLFGEEVFEMIAGWSPRFNDARMLADILSIRIIRCLLWTEQTSSAVHIWSTHKSRVKDIVDRRGKGTNNYGWEAWQARWSLVMAQIMHQAEISSLMVPDLLGSVPDLHKTIYAMPEKGIPAGGRIQPWEYLHHEGYWYRCAAQHTERRRQLAENIPDEDRVAPTQPTGSSSLSRATVYDNYLAPEPYNEYPISDHPGLAHSKLILGFLESSTEEFSKRQQNRIVEQLRLKMAKEHMRIGQWKDGLALIQPLWLQLSWRREGWWGLMEDFAWTLRECAVQAEDRETVLRVDWELMNHIAASFVFAKSEGNVGEPLQSQLVIRSCAHAGSSPIRLTEVRVAFEGNIRPIKLLASENESSSSSSGCEIVPVSLQDSVNLEASTVQSPAAGLPLMVGVTNLSFGPKQTRAFNLVLVPREPGEAQVASITLRIEQENFDLSCVISEQNRDESVWWRMGKQGPISRRTGKDRDTSVSRILPKPPKVRISTPRSRNHYYTDEKVMLDVQIDNDEDDAAEVDVEIKLFGYTETSATFSWINETASDSIAAEDASPSSLNTPIEGGGSSTLSKRRTVGTLARGASRTLSILFTNTTLPLDYEVEISAFYHLVSDVETKIFKTVSLDLSFIRPFEANYEFLPRIHPAPWPDFFHYDDSPSEDNEEQEQKHNGLQQLWCLNSKIVSFALEPLTIEEVNVSLLGITAGNVCRIGTETLKSPEAPTIGPEGLRESEFTMEIQRLALNNRQPSTLNLALDIRWRRPDDDDNNDQQSSSSSQSTISTLPIPRFLVPLVEPRVLAHATPSATLPGFLHLDYTLENPSMHFLTFNITMEASDQFAFHGPKATTLQLVPLSRHTVRYNLLANVRGKWIQPQLVVVDSYFNKTLRVLPTEGMMGDKKGILVWVDADG</sequence>
<accession>C0NQS7</accession>
<name>C0NQS7_AJECG</name>
<evidence type="ECO:0000256" key="1">
    <source>
        <dbReference type="SAM" id="MobiDB-lite"/>
    </source>
</evidence>
<dbReference type="EMBL" id="GG663369">
    <property type="protein sequence ID" value="EEH06041.1"/>
    <property type="molecule type" value="Genomic_DNA"/>
</dbReference>
<protein>
    <recommendedName>
        <fullName evidence="2">Gryzun putative trafficking through Golgi domain-containing protein</fullName>
    </recommendedName>
</protein>
<feature type="region of interest" description="Disordered" evidence="1">
    <location>
        <begin position="917"/>
        <end position="946"/>
    </location>
</feature>
<dbReference type="HOGENOM" id="CLU_003572_2_0_1"/>
<feature type="region of interest" description="Disordered" evidence="1">
    <location>
        <begin position="1212"/>
        <end position="1231"/>
    </location>
</feature>
<dbReference type="STRING" id="447093.C0NQS7"/>
<dbReference type="RefSeq" id="XP_045286522.1">
    <property type="nucleotide sequence ID" value="XM_045432406.1"/>
</dbReference>
<feature type="region of interest" description="Disordered" evidence="1">
    <location>
        <begin position="614"/>
        <end position="633"/>
    </location>
</feature>
<dbReference type="Proteomes" id="UP000001631">
    <property type="component" value="Unassembled WGS sequence"/>
</dbReference>
<dbReference type="PANTHER" id="PTHR14374">
    <property type="entry name" value="FOIE GRAS"/>
    <property type="match status" value="1"/>
</dbReference>
<evidence type="ECO:0000313" key="4">
    <source>
        <dbReference type="Proteomes" id="UP000001631"/>
    </source>
</evidence>
<feature type="region of interest" description="Disordered" evidence="1">
    <location>
        <begin position="226"/>
        <end position="245"/>
    </location>
</feature>
<dbReference type="InterPro" id="IPR012880">
    <property type="entry name" value="Gryzun"/>
</dbReference>
<dbReference type="PANTHER" id="PTHR14374:SF0">
    <property type="entry name" value="TRAFFICKING PROTEIN PARTICLE COMPLEX SUBUNIT 11"/>
    <property type="match status" value="1"/>
</dbReference>
<dbReference type="GeneID" id="69038373"/>
<feature type="region of interest" description="Disordered" evidence="1">
    <location>
        <begin position="1003"/>
        <end position="1026"/>
    </location>
</feature>
<dbReference type="Pfam" id="PF07919">
    <property type="entry name" value="Gryzun"/>
    <property type="match status" value="1"/>
</dbReference>
<reference evidence="3" key="1">
    <citation type="submission" date="2009-02" db="EMBL/GenBank/DDBJ databases">
        <title>The Genome Sequence of Ajellomyces capsulatus strain G186AR.</title>
        <authorList>
            <consortium name="The Broad Institute Genome Sequencing Platform"/>
            <person name="Champion M."/>
            <person name="Cuomo C."/>
            <person name="Ma L.-J."/>
            <person name="Henn M.R."/>
            <person name="Sil A."/>
            <person name="Goldman B."/>
            <person name="Young S.K."/>
            <person name="Kodira C.D."/>
            <person name="Zeng Q."/>
            <person name="Koehrsen M."/>
            <person name="Alvarado L."/>
            <person name="Berlin A."/>
            <person name="Borenstein D."/>
            <person name="Chen Z."/>
            <person name="Engels R."/>
            <person name="Freedman E."/>
            <person name="Gellesch M."/>
            <person name="Goldberg J."/>
            <person name="Griggs A."/>
            <person name="Gujja S."/>
            <person name="Heiman D."/>
            <person name="Hepburn T."/>
            <person name="Howarth C."/>
            <person name="Jen D."/>
            <person name="Larson L."/>
            <person name="Lewis B."/>
            <person name="Mehta T."/>
            <person name="Park D."/>
            <person name="Pearson M."/>
            <person name="Roberts A."/>
            <person name="Saif S."/>
            <person name="Shea T."/>
            <person name="Shenoy N."/>
            <person name="Sisk P."/>
            <person name="Stolte C."/>
            <person name="Sykes S."/>
            <person name="Walk T."/>
            <person name="White J."/>
            <person name="Yandava C."/>
            <person name="Klein B."/>
            <person name="McEwen J.G."/>
            <person name="Puccia R."/>
            <person name="Goldman G.H."/>
            <person name="Felipe M.S."/>
            <person name="Nino-Vega G."/>
            <person name="San-Blas G."/>
            <person name="Taylor J."/>
            <person name="Mendoza L."/>
            <person name="Galagan J."/>
            <person name="Nusbaum C."/>
            <person name="Birren B."/>
        </authorList>
    </citation>
    <scope>NUCLEOTIDE SEQUENCE</scope>
    <source>
        <strain evidence="3">G186AR</strain>
    </source>
</reference>
<feature type="domain" description="Gryzun putative trafficking through Golgi" evidence="2">
    <location>
        <begin position="753"/>
        <end position="1356"/>
    </location>
</feature>
<dbReference type="VEuPathDB" id="FungiDB:I7I50_03927"/>
<evidence type="ECO:0000259" key="2">
    <source>
        <dbReference type="Pfam" id="PF07919"/>
    </source>
</evidence>
<proteinExistence type="predicted"/>
<feature type="compositionally biased region" description="Low complexity" evidence="1">
    <location>
        <begin position="1220"/>
        <end position="1229"/>
    </location>
</feature>
<evidence type="ECO:0000313" key="3">
    <source>
        <dbReference type="EMBL" id="EEH06041.1"/>
    </source>
</evidence>
<organism evidence="3 4">
    <name type="scientific">Ajellomyces capsulatus (strain G186AR / H82 / ATCC MYA-2454 / RMSCC 2432)</name>
    <name type="common">Darling's disease fungus</name>
    <name type="synonym">Histoplasma capsulatum</name>
    <dbReference type="NCBI Taxonomy" id="447093"/>
    <lineage>
        <taxon>Eukaryota</taxon>
        <taxon>Fungi</taxon>
        <taxon>Dikarya</taxon>
        <taxon>Ascomycota</taxon>
        <taxon>Pezizomycotina</taxon>
        <taxon>Eurotiomycetes</taxon>
        <taxon>Eurotiomycetidae</taxon>
        <taxon>Onygenales</taxon>
        <taxon>Ajellomycetaceae</taxon>
        <taxon>Histoplasma</taxon>
    </lineage>
</organism>
<dbReference type="AlphaFoldDB" id="C0NQS7"/>
<feature type="region of interest" description="Disordered" evidence="1">
    <location>
        <begin position="401"/>
        <end position="427"/>
    </location>
</feature>
<gene>
    <name evidence="3" type="ORF">HCBG_05357</name>
</gene>
<keyword evidence="4" id="KW-1185">Reference proteome</keyword>
<dbReference type="InParanoid" id="C0NQS7"/>